<comment type="caution">
    <text evidence="2">The sequence shown here is derived from an EMBL/GenBank/DDBJ whole genome shotgun (WGS) entry which is preliminary data.</text>
</comment>
<organism evidence="2 3">
    <name type="scientific">Haloferula luteola</name>
    <dbReference type="NCBI Taxonomy" id="595692"/>
    <lineage>
        <taxon>Bacteria</taxon>
        <taxon>Pseudomonadati</taxon>
        <taxon>Verrucomicrobiota</taxon>
        <taxon>Verrucomicrobiia</taxon>
        <taxon>Verrucomicrobiales</taxon>
        <taxon>Verrucomicrobiaceae</taxon>
        <taxon>Haloferula</taxon>
    </lineage>
</organism>
<evidence type="ECO:0000256" key="1">
    <source>
        <dbReference type="SAM" id="Phobius"/>
    </source>
</evidence>
<protein>
    <submittedName>
        <fullName evidence="2">Uncharacterized protein</fullName>
    </submittedName>
</protein>
<feature type="transmembrane region" description="Helical" evidence="1">
    <location>
        <begin position="15"/>
        <end position="35"/>
    </location>
</feature>
<proteinExistence type="predicted"/>
<keyword evidence="1" id="KW-1133">Transmembrane helix</keyword>
<feature type="transmembrane region" description="Helical" evidence="1">
    <location>
        <begin position="47"/>
        <end position="68"/>
    </location>
</feature>
<evidence type="ECO:0000313" key="2">
    <source>
        <dbReference type="EMBL" id="MBB5350391.1"/>
    </source>
</evidence>
<feature type="transmembrane region" description="Helical" evidence="1">
    <location>
        <begin position="88"/>
        <end position="112"/>
    </location>
</feature>
<name>A0A840VBY7_9BACT</name>
<accession>A0A840VBY7</accession>
<dbReference type="Proteomes" id="UP000557717">
    <property type="component" value="Unassembled WGS sequence"/>
</dbReference>
<evidence type="ECO:0000313" key="3">
    <source>
        <dbReference type="Proteomes" id="UP000557717"/>
    </source>
</evidence>
<sequence>MPLITELPPLASLDAARPVFLILMGISLVVISWRISRKWLGWPARILMAGALLLGFGYSVILPLYAMGVLMSPEAALFQVDGDPVVAMAWQVVKAFSLNGGWLLFGAGLFWASRAPLPPRRPVQFTIVRP</sequence>
<gene>
    <name evidence="2" type="ORF">HNR46_000615</name>
</gene>
<keyword evidence="1" id="KW-0812">Transmembrane</keyword>
<keyword evidence="1" id="KW-0472">Membrane</keyword>
<dbReference type="RefSeq" id="WP_184015642.1">
    <property type="nucleotide sequence ID" value="NZ_JACHFD010000002.1"/>
</dbReference>
<dbReference type="AlphaFoldDB" id="A0A840VBY7"/>
<keyword evidence="3" id="KW-1185">Reference proteome</keyword>
<dbReference type="EMBL" id="JACHFD010000002">
    <property type="protein sequence ID" value="MBB5350391.1"/>
    <property type="molecule type" value="Genomic_DNA"/>
</dbReference>
<reference evidence="2 3" key="1">
    <citation type="submission" date="2020-08" db="EMBL/GenBank/DDBJ databases">
        <title>Genomic Encyclopedia of Type Strains, Phase IV (KMG-IV): sequencing the most valuable type-strain genomes for metagenomic binning, comparative biology and taxonomic classification.</title>
        <authorList>
            <person name="Goeker M."/>
        </authorList>
    </citation>
    <scope>NUCLEOTIDE SEQUENCE [LARGE SCALE GENOMIC DNA]</scope>
    <source>
        <strain evidence="2 3">YC6886</strain>
    </source>
</reference>